<name>A0A9N9K6S6_9GLOM</name>
<dbReference type="AlphaFoldDB" id="A0A9N9K6S6"/>
<sequence length="89" mass="10704">MDENYKKSKFSVIVNYSPQYINIECQQSATLAYIKLIAETQFFLIFIKKIQYKNIKGTVINIHSENYWNVAKWEMNRENNDRIEVYIQS</sequence>
<organism evidence="1 2">
    <name type="scientific">Dentiscutata erythropus</name>
    <dbReference type="NCBI Taxonomy" id="1348616"/>
    <lineage>
        <taxon>Eukaryota</taxon>
        <taxon>Fungi</taxon>
        <taxon>Fungi incertae sedis</taxon>
        <taxon>Mucoromycota</taxon>
        <taxon>Glomeromycotina</taxon>
        <taxon>Glomeromycetes</taxon>
        <taxon>Diversisporales</taxon>
        <taxon>Gigasporaceae</taxon>
        <taxon>Dentiscutata</taxon>
    </lineage>
</organism>
<dbReference type="EMBL" id="CAJVPY010049358">
    <property type="protein sequence ID" value="CAG8812860.1"/>
    <property type="molecule type" value="Genomic_DNA"/>
</dbReference>
<evidence type="ECO:0000313" key="1">
    <source>
        <dbReference type="EMBL" id="CAG8812860.1"/>
    </source>
</evidence>
<accession>A0A9N9K6S6</accession>
<gene>
    <name evidence="1" type="ORF">DERYTH_LOCUS25706</name>
</gene>
<evidence type="ECO:0000313" key="2">
    <source>
        <dbReference type="Proteomes" id="UP000789405"/>
    </source>
</evidence>
<keyword evidence="2" id="KW-1185">Reference proteome</keyword>
<proteinExistence type="predicted"/>
<protein>
    <submittedName>
        <fullName evidence="1">4504_t:CDS:1</fullName>
    </submittedName>
</protein>
<reference evidence="1" key="1">
    <citation type="submission" date="2021-06" db="EMBL/GenBank/DDBJ databases">
        <authorList>
            <person name="Kallberg Y."/>
            <person name="Tangrot J."/>
            <person name="Rosling A."/>
        </authorList>
    </citation>
    <scope>NUCLEOTIDE SEQUENCE</scope>
    <source>
        <strain evidence="1">MA453B</strain>
    </source>
</reference>
<dbReference type="Proteomes" id="UP000789405">
    <property type="component" value="Unassembled WGS sequence"/>
</dbReference>
<comment type="caution">
    <text evidence="1">The sequence shown here is derived from an EMBL/GenBank/DDBJ whole genome shotgun (WGS) entry which is preliminary data.</text>
</comment>